<protein>
    <submittedName>
        <fullName evidence="2">Uncharacterized protein</fullName>
    </submittedName>
</protein>
<dbReference type="EMBL" id="JAAIUW010000005">
    <property type="protein sequence ID" value="KAF7831871.1"/>
    <property type="molecule type" value="Genomic_DNA"/>
</dbReference>
<sequence length="701" mass="78769">MSLNVDIDCSHLLRAVLLQKQADGSKHSKLSSLEAFHDISFPLLEKKEIPLCINTPTQGYEKENELSLMARVPRVLRIHDLIYPIYHRHGSDFINFKIQSRSKPHPSRVLAVFENMLFCFKSITAMGTHCRGIVLTTAFIRVVLAACDSILDFHPANRCWILSRIKDAFLLAESWPSMKPPRYLPRWSTFLQLKIPACHLSKFVKQCAHRMASVPICSKKYQDVICIHQTGHLHTGQRGMGIGDHPVLDLLVELASPSIVLETLGQIHLRFPKFSLCQRERGEWSECITGKTSTEESGNFCSQSVFAKSQMIYCIVQVFTTMNTLALTHLFLSIITSFFYFFYLNGLPSPLFWCLEGQGKSNKSNLTLLLDKLQDKFHLKGAFTFPAWILLWHLQLIPLVMSIFFIRTTSRAITGAGGNRGGRNVKVPPVMLSLMPSVGGVLSWARALLDSPVPKLSSSKIGAILPSKGHPVARPYSPGVNSIQFKDARSLSSGLLVSLILMPGKGNCTGVEVKPPEYLPEIQTQVECPIHAPGAGLRFLVFLYPLSLPGTVGSCCRLHLRVESGTFLLREQNKLDQSLAHRHSRIDLGPIASTHQEKHPPALCSCHNHGGDVQFYHTLCIVPELYPYSHFRDEQVREHQVRLPWKDAPPSISPRKLDLLEQKKGLRRQLGHGQVEVLEVGSFGRLNFLELPPYPLRHQNH</sequence>
<dbReference type="Proteomes" id="UP000634136">
    <property type="component" value="Unassembled WGS sequence"/>
</dbReference>
<feature type="transmembrane region" description="Helical" evidence="1">
    <location>
        <begin position="312"/>
        <end position="343"/>
    </location>
</feature>
<keyword evidence="1" id="KW-0812">Transmembrane</keyword>
<feature type="transmembrane region" description="Helical" evidence="1">
    <location>
        <begin position="385"/>
        <end position="406"/>
    </location>
</feature>
<reference evidence="2" key="1">
    <citation type="submission" date="2020-09" db="EMBL/GenBank/DDBJ databases">
        <title>Genome-Enabled Discovery of Anthraquinone Biosynthesis in Senna tora.</title>
        <authorList>
            <person name="Kang S.-H."/>
            <person name="Pandey R.P."/>
            <person name="Lee C.-M."/>
            <person name="Sim J.-S."/>
            <person name="Jeong J.-T."/>
            <person name="Choi B.-S."/>
            <person name="Jung M."/>
            <person name="Ginzburg D."/>
            <person name="Zhao K."/>
            <person name="Won S.Y."/>
            <person name="Oh T.-J."/>
            <person name="Yu Y."/>
            <person name="Kim N.-H."/>
            <person name="Lee O.R."/>
            <person name="Lee T.-H."/>
            <person name="Bashyal P."/>
            <person name="Kim T.-S."/>
            <person name="Lee W.-H."/>
            <person name="Kawkins C."/>
            <person name="Kim C.-K."/>
            <person name="Kim J.S."/>
            <person name="Ahn B.O."/>
            <person name="Rhee S.Y."/>
            <person name="Sohng J.K."/>
        </authorList>
    </citation>
    <scope>NUCLEOTIDE SEQUENCE</scope>
    <source>
        <tissue evidence="2">Leaf</tissue>
    </source>
</reference>
<accession>A0A835C605</accession>
<keyword evidence="1" id="KW-0472">Membrane</keyword>
<evidence type="ECO:0000313" key="3">
    <source>
        <dbReference type="Proteomes" id="UP000634136"/>
    </source>
</evidence>
<organism evidence="2 3">
    <name type="scientific">Senna tora</name>
    <dbReference type="NCBI Taxonomy" id="362788"/>
    <lineage>
        <taxon>Eukaryota</taxon>
        <taxon>Viridiplantae</taxon>
        <taxon>Streptophyta</taxon>
        <taxon>Embryophyta</taxon>
        <taxon>Tracheophyta</taxon>
        <taxon>Spermatophyta</taxon>
        <taxon>Magnoliopsida</taxon>
        <taxon>eudicotyledons</taxon>
        <taxon>Gunneridae</taxon>
        <taxon>Pentapetalae</taxon>
        <taxon>rosids</taxon>
        <taxon>fabids</taxon>
        <taxon>Fabales</taxon>
        <taxon>Fabaceae</taxon>
        <taxon>Caesalpinioideae</taxon>
        <taxon>Cassia clade</taxon>
        <taxon>Senna</taxon>
    </lineage>
</organism>
<keyword evidence="3" id="KW-1185">Reference proteome</keyword>
<evidence type="ECO:0000256" key="1">
    <source>
        <dbReference type="SAM" id="Phobius"/>
    </source>
</evidence>
<keyword evidence="1" id="KW-1133">Transmembrane helix</keyword>
<gene>
    <name evidence="2" type="ORF">G2W53_014204</name>
</gene>
<name>A0A835C605_9FABA</name>
<proteinExistence type="predicted"/>
<dbReference type="AlphaFoldDB" id="A0A835C605"/>
<evidence type="ECO:0000313" key="2">
    <source>
        <dbReference type="EMBL" id="KAF7831871.1"/>
    </source>
</evidence>
<feature type="transmembrane region" description="Helical" evidence="1">
    <location>
        <begin position="427"/>
        <end position="449"/>
    </location>
</feature>
<comment type="caution">
    <text evidence="2">The sequence shown here is derived from an EMBL/GenBank/DDBJ whole genome shotgun (WGS) entry which is preliminary data.</text>
</comment>